<comment type="caution">
    <text evidence="1">The sequence shown here is derived from an EMBL/GenBank/DDBJ whole genome shotgun (WGS) entry which is preliminary data.</text>
</comment>
<organism evidence="1 2">
    <name type="scientific">Galemys pyrenaicus</name>
    <name type="common">Iberian desman</name>
    <name type="synonym">Pyrenean desman</name>
    <dbReference type="NCBI Taxonomy" id="202257"/>
    <lineage>
        <taxon>Eukaryota</taxon>
        <taxon>Metazoa</taxon>
        <taxon>Chordata</taxon>
        <taxon>Craniata</taxon>
        <taxon>Vertebrata</taxon>
        <taxon>Euteleostomi</taxon>
        <taxon>Mammalia</taxon>
        <taxon>Eutheria</taxon>
        <taxon>Laurasiatheria</taxon>
        <taxon>Eulipotyphla</taxon>
        <taxon>Talpidae</taxon>
        <taxon>Galemys</taxon>
    </lineage>
</organism>
<evidence type="ECO:0000313" key="2">
    <source>
        <dbReference type="Proteomes" id="UP000700334"/>
    </source>
</evidence>
<gene>
    <name evidence="1" type="ORF">J0S82_003978</name>
</gene>
<accession>A0A8J6AAA9</accession>
<dbReference type="Proteomes" id="UP000700334">
    <property type="component" value="Unassembled WGS sequence"/>
</dbReference>
<feature type="non-terminal residue" evidence="1">
    <location>
        <position position="1"/>
    </location>
</feature>
<keyword evidence="2" id="KW-1185">Reference proteome</keyword>
<sequence length="95" mass="10211">NHPKPCSCAPLPAATVMLICQCCDCIALSIGVFIFGFSTLVTPGNAKSHFPYVWDSTDLYSQACTCLPSHVSHLEWDSALDVEPGKRPEDSPASL</sequence>
<feature type="non-terminal residue" evidence="1">
    <location>
        <position position="95"/>
    </location>
</feature>
<dbReference type="EMBL" id="JAGFMF010011719">
    <property type="protein sequence ID" value="KAG8515082.1"/>
    <property type="molecule type" value="Genomic_DNA"/>
</dbReference>
<dbReference type="AlphaFoldDB" id="A0A8J6AAA9"/>
<evidence type="ECO:0000313" key="1">
    <source>
        <dbReference type="EMBL" id="KAG8515082.1"/>
    </source>
</evidence>
<name>A0A8J6AAA9_GALPY</name>
<reference evidence="1" key="1">
    <citation type="journal article" date="2021" name="Evol. Appl.">
        <title>The genome of the Pyrenean desman and the effects of bottlenecks and inbreeding on the genomic landscape of an endangered species.</title>
        <authorList>
            <person name="Escoda L."/>
            <person name="Castresana J."/>
        </authorList>
    </citation>
    <scope>NUCLEOTIDE SEQUENCE</scope>
    <source>
        <strain evidence="1">IBE-C5619</strain>
    </source>
</reference>
<proteinExistence type="predicted"/>
<protein>
    <submittedName>
        <fullName evidence="1">Uncharacterized protein</fullName>
    </submittedName>
</protein>